<dbReference type="PANTHER" id="PTHR11795">
    <property type="entry name" value="BRANCHED-CHAIN AMINO ACID TRANSPORT SYSTEM PERMEASE PROTEIN LIVH"/>
    <property type="match status" value="1"/>
</dbReference>
<evidence type="ECO:0000256" key="5">
    <source>
        <dbReference type="ARBA" id="ARBA00022970"/>
    </source>
</evidence>
<feature type="transmembrane region" description="Helical" evidence="9">
    <location>
        <begin position="62"/>
        <end position="84"/>
    </location>
</feature>
<dbReference type="RefSeq" id="WP_226375258.1">
    <property type="nucleotide sequence ID" value="NZ_AP023366.1"/>
</dbReference>
<feature type="transmembrane region" description="Helical" evidence="9">
    <location>
        <begin position="179"/>
        <end position="202"/>
    </location>
</feature>
<reference evidence="10 11" key="1">
    <citation type="submission" date="2020-08" db="EMBL/GenBank/DDBJ databases">
        <title>Complete Genome Sequence of Effusibacillus dendaii Strain skT53, Isolated from Farmland soil.</title>
        <authorList>
            <person name="Konishi T."/>
            <person name="Kawasaki H."/>
        </authorList>
    </citation>
    <scope>NUCLEOTIDE SEQUENCE [LARGE SCALE GENOMIC DNA]</scope>
    <source>
        <strain evidence="11">skT53</strain>
    </source>
</reference>
<comment type="similarity">
    <text evidence="8">Belongs to the binding-protein-dependent transport system permease family. LivHM subfamily.</text>
</comment>
<evidence type="ECO:0000313" key="11">
    <source>
        <dbReference type="Proteomes" id="UP000593802"/>
    </source>
</evidence>
<evidence type="ECO:0000256" key="3">
    <source>
        <dbReference type="ARBA" id="ARBA00022475"/>
    </source>
</evidence>
<keyword evidence="6 9" id="KW-1133">Transmembrane helix</keyword>
<dbReference type="Proteomes" id="UP000593802">
    <property type="component" value="Chromosome"/>
</dbReference>
<dbReference type="GO" id="GO:0006865">
    <property type="term" value="P:amino acid transport"/>
    <property type="evidence" value="ECO:0007669"/>
    <property type="project" value="UniProtKB-KW"/>
</dbReference>
<comment type="subcellular location">
    <subcellularLocation>
        <location evidence="1">Cell membrane</location>
        <topology evidence="1">Multi-pass membrane protein</topology>
    </subcellularLocation>
</comment>
<dbReference type="PANTHER" id="PTHR11795:SF442">
    <property type="entry name" value="ABC TRANSPORTER ATP-BINDING PROTEIN"/>
    <property type="match status" value="1"/>
</dbReference>
<keyword evidence="7 9" id="KW-0472">Membrane</keyword>
<evidence type="ECO:0000256" key="1">
    <source>
        <dbReference type="ARBA" id="ARBA00004651"/>
    </source>
</evidence>
<dbReference type="EMBL" id="AP023366">
    <property type="protein sequence ID" value="BCJ88213.1"/>
    <property type="molecule type" value="Genomic_DNA"/>
</dbReference>
<keyword evidence="2" id="KW-0813">Transport</keyword>
<dbReference type="KEGG" id="eff:skT53_31980"/>
<protein>
    <submittedName>
        <fullName evidence="10">Branched-chain amino acid ABC transporter permease</fullName>
    </submittedName>
</protein>
<evidence type="ECO:0000313" key="10">
    <source>
        <dbReference type="EMBL" id="BCJ88213.1"/>
    </source>
</evidence>
<dbReference type="CDD" id="cd06582">
    <property type="entry name" value="TM_PBP1_LivH_like"/>
    <property type="match status" value="1"/>
</dbReference>
<proteinExistence type="inferred from homology"/>
<evidence type="ECO:0000256" key="8">
    <source>
        <dbReference type="ARBA" id="ARBA00037998"/>
    </source>
</evidence>
<dbReference type="AlphaFoldDB" id="A0A7I8DDB6"/>
<feature type="transmembrane region" description="Helical" evidence="9">
    <location>
        <begin position="222"/>
        <end position="250"/>
    </location>
</feature>
<evidence type="ECO:0000256" key="2">
    <source>
        <dbReference type="ARBA" id="ARBA00022448"/>
    </source>
</evidence>
<keyword evidence="5" id="KW-0029">Amino-acid transport</keyword>
<evidence type="ECO:0000256" key="6">
    <source>
        <dbReference type="ARBA" id="ARBA00022989"/>
    </source>
</evidence>
<feature type="transmembrane region" description="Helical" evidence="9">
    <location>
        <begin position="140"/>
        <end position="159"/>
    </location>
</feature>
<accession>A0A7I8DDB6</accession>
<feature type="transmembrane region" description="Helical" evidence="9">
    <location>
        <begin position="6"/>
        <end position="29"/>
    </location>
</feature>
<feature type="transmembrane region" description="Helical" evidence="9">
    <location>
        <begin position="257"/>
        <end position="277"/>
    </location>
</feature>
<evidence type="ECO:0000256" key="9">
    <source>
        <dbReference type="SAM" id="Phobius"/>
    </source>
</evidence>
<dbReference type="GO" id="GO:0022857">
    <property type="term" value="F:transmembrane transporter activity"/>
    <property type="evidence" value="ECO:0007669"/>
    <property type="project" value="InterPro"/>
</dbReference>
<feature type="transmembrane region" description="Helical" evidence="9">
    <location>
        <begin position="36"/>
        <end position="56"/>
    </location>
</feature>
<evidence type="ECO:0000256" key="4">
    <source>
        <dbReference type="ARBA" id="ARBA00022692"/>
    </source>
</evidence>
<keyword evidence="11" id="KW-1185">Reference proteome</keyword>
<dbReference type="InterPro" id="IPR052157">
    <property type="entry name" value="BCAA_transport_permease"/>
</dbReference>
<evidence type="ECO:0000256" key="7">
    <source>
        <dbReference type="ARBA" id="ARBA00023136"/>
    </source>
</evidence>
<keyword evidence="3" id="KW-1003">Cell membrane</keyword>
<sequence length="289" mass="31201">MDFSILFVQILTGLAYGMLLFMIAAGLSIIFGIMNVINLAHGTFFMLGAYVAFTFINQHAGFWVALLLSVLAVAVMGVLVERFLLSRMYGKTFEQILLTFGLMYIFTDLVKWIWGSSPQTLPVPPMLDFSISAGVVQFPAYRLFVVAVGCIVAFFLWYFETRTRIGAIVRAGVDDREMLGALGINVKLVFTGVFTFGAALAGVSGTLGGPILGLYNGMDADILIFSLVIVVIGGLGTWRGSFIGAILIGMIETLGQIWFPSLSMVLVFALMVGVLLVKPSGLFGKGVEA</sequence>
<organism evidence="10 11">
    <name type="scientific">Effusibacillus dendaii</name>
    <dbReference type="NCBI Taxonomy" id="2743772"/>
    <lineage>
        <taxon>Bacteria</taxon>
        <taxon>Bacillati</taxon>
        <taxon>Bacillota</taxon>
        <taxon>Bacilli</taxon>
        <taxon>Bacillales</taxon>
        <taxon>Alicyclobacillaceae</taxon>
        <taxon>Effusibacillus</taxon>
    </lineage>
</organism>
<feature type="transmembrane region" description="Helical" evidence="9">
    <location>
        <begin position="96"/>
        <end position="114"/>
    </location>
</feature>
<gene>
    <name evidence="10" type="ORF">skT53_31980</name>
</gene>
<keyword evidence="4 9" id="KW-0812">Transmembrane</keyword>
<name>A0A7I8DDB6_9BACL</name>
<dbReference type="GO" id="GO:0005886">
    <property type="term" value="C:plasma membrane"/>
    <property type="evidence" value="ECO:0007669"/>
    <property type="project" value="UniProtKB-SubCell"/>
</dbReference>
<dbReference type="InterPro" id="IPR001851">
    <property type="entry name" value="ABC_transp_permease"/>
</dbReference>
<dbReference type="Pfam" id="PF02653">
    <property type="entry name" value="BPD_transp_2"/>
    <property type="match status" value="1"/>
</dbReference>